<dbReference type="PANTHER" id="PTHR42648">
    <property type="entry name" value="TRANSPOSASE, PUTATIVE-RELATED"/>
    <property type="match status" value="1"/>
</dbReference>
<feature type="domain" description="Integrase catalytic" evidence="1">
    <location>
        <begin position="199"/>
        <end position="365"/>
    </location>
</feature>
<gene>
    <name evidence="2" type="ORF">PHPALM_14891</name>
</gene>
<name>A0A2P4XTM9_9STRA</name>
<comment type="caution">
    <text evidence="2">The sequence shown here is derived from an EMBL/GenBank/DDBJ whole genome shotgun (WGS) entry which is preliminary data.</text>
</comment>
<dbReference type="GO" id="GO:0003676">
    <property type="term" value="F:nucleic acid binding"/>
    <property type="evidence" value="ECO:0007669"/>
    <property type="project" value="InterPro"/>
</dbReference>
<dbReference type="InterPro" id="IPR036397">
    <property type="entry name" value="RNaseH_sf"/>
</dbReference>
<dbReference type="PANTHER" id="PTHR42648:SF24">
    <property type="entry name" value="INTEGRASE CATALYTIC DOMAIN-CONTAINING PROTEIN"/>
    <property type="match status" value="1"/>
</dbReference>
<dbReference type="InterPro" id="IPR001584">
    <property type="entry name" value="Integrase_cat-core"/>
</dbReference>
<sequence length="433" mass="49554">MTRFVRKTPNTQYMFTFAQGSKHSNTHIGTIKLYLCGPKGIKPFLFDNIAMAPHATSSILSEFWLRRSGYQIIGSLSGKFKFVLFDNELVFIAKAINGAYYVQNKTLLERQVLCSAVKTQPCKPLELPESGRLETTLQEWHVKLGHINKDTLIDMLSMKLVGGLPTMSASGLRKIPFFCSTCAEMKKRRMSYRNTKGSRDEQPISTIHMDTNGPMKTMGVYGSQGTIKYFLSIIDDNTSWRWTYVLRSKKEVFEKVEELLLQLELHDSSDQIRLGNEFVNAAFKNFCKGKGIVFQTSNAYSPEENGAAERDHQSKLDRVRCALKDADMAHKWWPEALMYMTYVQNRTPMRRLGYKTPYEMVNGKPPNVKELPVWGSVCFAHIPAALRKDKKLSARAVKCRFLGISEDTKGCRLWDTYNNQHRRSQDVLSDTFN</sequence>
<dbReference type="InterPro" id="IPR039537">
    <property type="entry name" value="Retrotran_Ty1/copia-like"/>
</dbReference>
<dbReference type="InterPro" id="IPR012337">
    <property type="entry name" value="RNaseH-like_sf"/>
</dbReference>
<dbReference type="EMBL" id="NCKW01008010">
    <property type="protein sequence ID" value="POM68886.1"/>
    <property type="molecule type" value="Genomic_DNA"/>
</dbReference>
<organism evidence="2 3">
    <name type="scientific">Phytophthora palmivora</name>
    <dbReference type="NCBI Taxonomy" id="4796"/>
    <lineage>
        <taxon>Eukaryota</taxon>
        <taxon>Sar</taxon>
        <taxon>Stramenopiles</taxon>
        <taxon>Oomycota</taxon>
        <taxon>Peronosporomycetes</taxon>
        <taxon>Peronosporales</taxon>
        <taxon>Peronosporaceae</taxon>
        <taxon>Phytophthora</taxon>
    </lineage>
</organism>
<evidence type="ECO:0000313" key="2">
    <source>
        <dbReference type="EMBL" id="POM68886.1"/>
    </source>
</evidence>
<dbReference type="Pfam" id="PF25597">
    <property type="entry name" value="SH3_retrovirus"/>
    <property type="match status" value="1"/>
</dbReference>
<reference evidence="2 3" key="1">
    <citation type="journal article" date="2017" name="Genome Biol. Evol.">
        <title>Phytophthora megakarya and P. palmivora, closely related causal agents of cacao black pod rot, underwent increases in genome sizes and gene numbers by different mechanisms.</title>
        <authorList>
            <person name="Ali S.S."/>
            <person name="Shao J."/>
            <person name="Lary D.J."/>
            <person name="Kronmiller B."/>
            <person name="Shen D."/>
            <person name="Strem M.D."/>
            <person name="Amoako-Attah I."/>
            <person name="Akrofi A.Y."/>
            <person name="Begoude B.A."/>
            <person name="Ten Hoopen G.M."/>
            <person name="Coulibaly K."/>
            <person name="Kebe B.I."/>
            <person name="Melnick R.L."/>
            <person name="Guiltinan M.J."/>
            <person name="Tyler B.M."/>
            <person name="Meinhardt L.W."/>
            <person name="Bailey B.A."/>
        </authorList>
    </citation>
    <scope>NUCLEOTIDE SEQUENCE [LARGE SCALE GENOMIC DNA]</scope>
    <source>
        <strain evidence="3">sbr112.9</strain>
    </source>
</reference>
<dbReference type="InterPro" id="IPR057670">
    <property type="entry name" value="SH3_retrovirus"/>
</dbReference>
<dbReference type="SUPFAM" id="SSF53098">
    <property type="entry name" value="Ribonuclease H-like"/>
    <property type="match status" value="1"/>
</dbReference>
<dbReference type="OrthoDB" id="126193at2759"/>
<keyword evidence="3" id="KW-1185">Reference proteome</keyword>
<evidence type="ECO:0000259" key="1">
    <source>
        <dbReference type="PROSITE" id="PS50994"/>
    </source>
</evidence>
<accession>A0A2P4XTM9</accession>
<evidence type="ECO:0000313" key="3">
    <source>
        <dbReference type="Proteomes" id="UP000237271"/>
    </source>
</evidence>
<dbReference type="GO" id="GO:0015074">
    <property type="term" value="P:DNA integration"/>
    <property type="evidence" value="ECO:0007669"/>
    <property type="project" value="InterPro"/>
</dbReference>
<dbReference type="Proteomes" id="UP000237271">
    <property type="component" value="Unassembled WGS sequence"/>
</dbReference>
<dbReference type="Gene3D" id="3.30.420.10">
    <property type="entry name" value="Ribonuclease H-like superfamily/Ribonuclease H"/>
    <property type="match status" value="1"/>
</dbReference>
<proteinExistence type="predicted"/>
<protein>
    <submittedName>
        <fullName evidence="2">Retrovirus-related Pol Polyprotein</fullName>
    </submittedName>
</protein>
<dbReference type="AlphaFoldDB" id="A0A2P4XTM9"/>
<dbReference type="PROSITE" id="PS50994">
    <property type="entry name" value="INTEGRASE"/>
    <property type="match status" value="1"/>
</dbReference>
<feature type="non-terminal residue" evidence="2">
    <location>
        <position position="433"/>
    </location>
</feature>